<sequence length="446" mass="51950">MWKKVIRILTLEDVFLGTRFFWLFGAVIALFIASFPFPFFMAVAKAALLVAMVLVLVDGFLLFNRGVKISCERILPRQLSLGDENTVQLKLHNHYGLNLDLTIIDELPAEFQKRDFEIKDYLEADEAKTYTYQLRPTIRGEYTFYNVNVFIHSILGLVERRIKKELEQKILVYPSIMQMNRFSLMAVARLSTMRGVKKVRRLGTSYEFAQIRNYVKGDDYRSINWKATSRRGDLMINQFEDERSQQIFSVIDKGRSMQMPFNGMSLLDYAINTSLVISSVALQKHDKAGLMTFSDKVGATIKAEEGPKQLNVIIETLYKEKARNYEANYELLYTATKQFIRRRSLMFLYTNFESYSAMARVLPLLRRINTAHLLVVVFFENTEIVDYSHQEANTTEEIYYKTIASKFVEEKHRIVQELRQYGIQAILTRPEDLSVNSVNKYLEMKS</sequence>
<evidence type="ECO:0000256" key="1">
    <source>
        <dbReference type="SAM" id="Phobius"/>
    </source>
</evidence>
<organism evidence="3">
    <name type="scientific">uncultured Aureispira sp</name>
    <dbReference type="NCBI Taxonomy" id="1331704"/>
    <lineage>
        <taxon>Bacteria</taxon>
        <taxon>Pseudomonadati</taxon>
        <taxon>Bacteroidota</taxon>
        <taxon>Saprospiria</taxon>
        <taxon>Saprospirales</taxon>
        <taxon>Saprospiraceae</taxon>
        <taxon>Aureispira</taxon>
        <taxon>environmental samples</taxon>
    </lineage>
</organism>
<protein>
    <recommendedName>
        <fullName evidence="2">DUF58 domain-containing protein</fullName>
    </recommendedName>
</protein>
<feature type="transmembrane region" description="Helical" evidence="1">
    <location>
        <begin position="20"/>
        <end position="40"/>
    </location>
</feature>
<name>A0A6S6TGS9_9BACT</name>
<evidence type="ECO:0000313" key="3">
    <source>
        <dbReference type="EMBL" id="CAA6815699.1"/>
    </source>
</evidence>
<evidence type="ECO:0000259" key="2">
    <source>
        <dbReference type="Pfam" id="PF01882"/>
    </source>
</evidence>
<gene>
    <name evidence="3" type="ORF">HELGO_WM41920</name>
</gene>
<dbReference type="InterPro" id="IPR002881">
    <property type="entry name" value="DUF58"/>
</dbReference>
<keyword evidence="1" id="KW-1133">Transmembrane helix</keyword>
<feature type="transmembrane region" description="Helical" evidence="1">
    <location>
        <begin position="46"/>
        <end position="63"/>
    </location>
</feature>
<dbReference type="PANTHER" id="PTHR33608:SF3">
    <property type="entry name" value="SLR2013 PROTEIN"/>
    <property type="match status" value="1"/>
</dbReference>
<dbReference type="AlphaFoldDB" id="A0A6S6TGS9"/>
<keyword evidence="1" id="KW-0812">Transmembrane</keyword>
<dbReference type="Pfam" id="PF01882">
    <property type="entry name" value="DUF58"/>
    <property type="match status" value="1"/>
</dbReference>
<dbReference type="EMBL" id="CACVAQ010000228">
    <property type="protein sequence ID" value="CAA6815699.1"/>
    <property type="molecule type" value="Genomic_DNA"/>
</dbReference>
<feature type="domain" description="DUF58" evidence="2">
    <location>
        <begin position="210"/>
        <end position="375"/>
    </location>
</feature>
<proteinExistence type="predicted"/>
<accession>A0A6S6TGS9</accession>
<feature type="non-terminal residue" evidence="3">
    <location>
        <position position="446"/>
    </location>
</feature>
<keyword evidence="1" id="KW-0472">Membrane</keyword>
<reference evidence="3" key="1">
    <citation type="submission" date="2020-01" db="EMBL/GenBank/DDBJ databases">
        <authorList>
            <person name="Meier V. D."/>
            <person name="Meier V D."/>
        </authorList>
    </citation>
    <scope>NUCLEOTIDE SEQUENCE</scope>
    <source>
        <strain evidence="3">HLG_WM_MAG_10</strain>
    </source>
</reference>
<dbReference type="PANTHER" id="PTHR33608">
    <property type="entry name" value="BLL2464 PROTEIN"/>
    <property type="match status" value="1"/>
</dbReference>